<keyword evidence="8" id="KW-0029">Amino-acid transport</keyword>
<feature type="transmembrane region" description="Helical" evidence="8">
    <location>
        <begin position="101"/>
        <end position="123"/>
    </location>
</feature>
<dbReference type="EMBL" id="JAJVDC020000039">
    <property type="protein sequence ID" value="KAL1631693.1"/>
    <property type="molecule type" value="Genomic_DNA"/>
</dbReference>
<dbReference type="Proteomes" id="UP001521116">
    <property type="component" value="Unassembled WGS sequence"/>
</dbReference>
<comment type="subcellular location">
    <subcellularLocation>
        <location evidence="1 8">Vacuole membrane</location>
        <topology evidence="1 8">Multi-pass membrane protein</topology>
    </subcellularLocation>
</comment>
<evidence type="ECO:0000313" key="9">
    <source>
        <dbReference type="EMBL" id="KAL1631693.1"/>
    </source>
</evidence>
<evidence type="ECO:0000256" key="6">
    <source>
        <dbReference type="ARBA" id="ARBA00023006"/>
    </source>
</evidence>
<evidence type="ECO:0000256" key="8">
    <source>
        <dbReference type="RuleBase" id="RU363073"/>
    </source>
</evidence>
<keyword evidence="8" id="KW-0926">Vacuole</keyword>
<feature type="transmembrane region" description="Helical" evidence="8">
    <location>
        <begin position="293"/>
        <end position="311"/>
    </location>
</feature>
<keyword evidence="5 8" id="KW-1133">Transmembrane helix</keyword>
<dbReference type="PANTHER" id="PTHR23519:SF5">
    <property type="entry name" value="AUTOPHAGY-RELATED PROTEIN"/>
    <property type="match status" value="1"/>
</dbReference>
<evidence type="ECO:0000256" key="1">
    <source>
        <dbReference type="ARBA" id="ARBA00004128"/>
    </source>
</evidence>
<dbReference type="PANTHER" id="PTHR23519">
    <property type="entry name" value="AUTOPHAGY-RELATED PROTEIN 22"/>
    <property type="match status" value="1"/>
</dbReference>
<sequence>MDSMALYIFSNITFWIAYVFFNALFPKVAADQPEALHALEQKENGSITPKDYETRMQLVRSKIINRSWGWNNVGFSSGAALTLGILKGLHASDSISLNNLGYSVCVAVMAGTSLILSIPWFILEKRRPGASVPAGQKIVSHGLLQVWRNMREAAKLSQTFFYLALYFVLADGVATLQTVVTIAQTRTVAFSAETNSLMLVAQGGSAGVFAFGAHWLQQRLALRTKLLLHVSNFACLALALWGVAGVWTARVGFHNLWEIWAFNALYGVSLGTQWSYGQAFMAQLIPRGLENRFFSLLGIVSKGGGWIGPLVSSAVVDRSGNDWSAFGVVAALIGVPAVALFFVDEDKSRDECERYTADEKL</sequence>
<keyword evidence="3 8" id="KW-0813">Transport</keyword>
<feature type="transmembrane region" description="Helical" evidence="8">
    <location>
        <begin position="195"/>
        <end position="214"/>
    </location>
</feature>
<name>A0ABR3SWG2_9PEZI</name>
<evidence type="ECO:0000256" key="4">
    <source>
        <dbReference type="ARBA" id="ARBA00022692"/>
    </source>
</evidence>
<evidence type="ECO:0000256" key="3">
    <source>
        <dbReference type="ARBA" id="ARBA00022448"/>
    </source>
</evidence>
<dbReference type="Pfam" id="PF11700">
    <property type="entry name" value="ATG22"/>
    <property type="match status" value="1"/>
</dbReference>
<comment type="function">
    <text evidence="8">Vacuolar effluxer which mediate the efflux of amino acids resulting from autophagic degradation. The release of autophagic amino acids allows the maintenance of protein synthesis and viability during nitrogen starvation.</text>
</comment>
<evidence type="ECO:0000256" key="2">
    <source>
        <dbReference type="ARBA" id="ARBA00006978"/>
    </source>
</evidence>
<feature type="transmembrane region" description="Helical" evidence="8">
    <location>
        <begin position="259"/>
        <end position="281"/>
    </location>
</feature>
<comment type="similarity">
    <text evidence="2 8">Belongs to the ATG22 family.</text>
</comment>
<keyword evidence="7 8" id="KW-0472">Membrane</keyword>
<feature type="transmembrane region" description="Helical" evidence="8">
    <location>
        <begin position="160"/>
        <end position="183"/>
    </location>
</feature>
<keyword evidence="10" id="KW-1185">Reference proteome</keyword>
<dbReference type="InterPro" id="IPR036259">
    <property type="entry name" value="MFS_trans_sf"/>
</dbReference>
<accession>A0ABR3SWG2</accession>
<protein>
    <recommendedName>
        <fullName evidence="8">Autophagy-related protein</fullName>
    </recommendedName>
</protein>
<evidence type="ECO:0000256" key="7">
    <source>
        <dbReference type="ARBA" id="ARBA00023136"/>
    </source>
</evidence>
<feature type="transmembrane region" description="Helical" evidence="8">
    <location>
        <begin position="70"/>
        <end position="89"/>
    </location>
</feature>
<feature type="transmembrane region" description="Helical" evidence="8">
    <location>
        <begin position="6"/>
        <end position="25"/>
    </location>
</feature>
<evidence type="ECO:0000313" key="10">
    <source>
        <dbReference type="Proteomes" id="UP001521116"/>
    </source>
</evidence>
<reference evidence="9 10" key="1">
    <citation type="submission" date="2024-02" db="EMBL/GenBank/DDBJ databases">
        <title>De novo assembly and annotation of 12 fungi associated with fruit tree decline syndrome in Ontario, Canada.</title>
        <authorList>
            <person name="Sulman M."/>
            <person name="Ellouze W."/>
            <person name="Ilyukhin E."/>
        </authorList>
    </citation>
    <scope>NUCLEOTIDE SEQUENCE [LARGE SCALE GENOMIC DNA]</scope>
    <source>
        <strain evidence="9 10">M1-105</strain>
    </source>
</reference>
<dbReference type="InterPro" id="IPR024671">
    <property type="entry name" value="Atg22-like"/>
</dbReference>
<feature type="transmembrane region" description="Helical" evidence="8">
    <location>
        <begin position="323"/>
        <end position="343"/>
    </location>
</feature>
<comment type="caution">
    <text evidence="9">The sequence shown here is derived from an EMBL/GenBank/DDBJ whole genome shotgun (WGS) entry which is preliminary data.</text>
</comment>
<gene>
    <name evidence="9" type="ORF">SLS56_004367</name>
</gene>
<dbReference type="Gene3D" id="1.20.1250.20">
    <property type="entry name" value="MFS general substrate transporter like domains"/>
    <property type="match status" value="1"/>
</dbReference>
<keyword evidence="6 8" id="KW-0072">Autophagy</keyword>
<dbReference type="SUPFAM" id="SSF103473">
    <property type="entry name" value="MFS general substrate transporter"/>
    <property type="match status" value="1"/>
</dbReference>
<organism evidence="9 10">
    <name type="scientific">Neofusicoccum ribis</name>
    <dbReference type="NCBI Taxonomy" id="45134"/>
    <lineage>
        <taxon>Eukaryota</taxon>
        <taxon>Fungi</taxon>
        <taxon>Dikarya</taxon>
        <taxon>Ascomycota</taxon>
        <taxon>Pezizomycotina</taxon>
        <taxon>Dothideomycetes</taxon>
        <taxon>Dothideomycetes incertae sedis</taxon>
        <taxon>Botryosphaeriales</taxon>
        <taxon>Botryosphaeriaceae</taxon>
        <taxon>Neofusicoccum</taxon>
    </lineage>
</organism>
<proteinExistence type="inferred from homology"/>
<feature type="transmembrane region" description="Helical" evidence="8">
    <location>
        <begin position="226"/>
        <end position="247"/>
    </location>
</feature>
<keyword evidence="4 8" id="KW-0812">Transmembrane</keyword>
<evidence type="ECO:0000256" key="5">
    <source>
        <dbReference type="ARBA" id="ARBA00022989"/>
    </source>
</evidence>
<dbReference type="InterPro" id="IPR050495">
    <property type="entry name" value="ATG22/LtaA_families"/>
</dbReference>
<comment type="caution">
    <text evidence="8">Lacks conserved residue(s) required for the propagation of feature annotation.</text>
</comment>